<gene>
    <name evidence="1" type="ORF">IEQ34_001022</name>
</gene>
<dbReference type="PANTHER" id="PTHR23070">
    <property type="entry name" value="BCS1 AAA-TYPE ATPASE"/>
    <property type="match status" value="1"/>
</dbReference>
<sequence length="120" mass="14110">MIILHIYRIKTTVNMLRIIRRRNVGTYFLDLLERAGKSSLIADMDNYVKFYIYDMSLKEVRMNFGLKRLLVGMTNKSLLVIEDIDCSIYLKNRDEDKHSQSNKSHDDEINLSGLLNFIYG</sequence>
<evidence type="ECO:0000313" key="2">
    <source>
        <dbReference type="Proteomes" id="UP000775213"/>
    </source>
</evidence>
<protein>
    <submittedName>
        <fullName evidence="1">Uncharacterized protein</fullName>
    </submittedName>
</protein>
<dbReference type="EMBL" id="JAGFBR010000002">
    <property type="protein sequence ID" value="KAH0469464.1"/>
    <property type="molecule type" value="Genomic_DNA"/>
</dbReference>
<reference evidence="1 2" key="1">
    <citation type="journal article" date="2021" name="Hortic Res">
        <title>Chromosome-scale assembly of the Dendrobium chrysotoxum genome enhances the understanding of orchid evolution.</title>
        <authorList>
            <person name="Zhang Y."/>
            <person name="Zhang G.Q."/>
            <person name="Zhang D."/>
            <person name="Liu X.D."/>
            <person name="Xu X.Y."/>
            <person name="Sun W.H."/>
            <person name="Yu X."/>
            <person name="Zhu X."/>
            <person name="Wang Z.W."/>
            <person name="Zhao X."/>
            <person name="Zhong W.Y."/>
            <person name="Chen H."/>
            <person name="Yin W.L."/>
            <person name="Huang T."/>
            <person name="Niu S.C."/>
            <person name="Liu Z.J."/>
        </authorList>
    </citation>
    <scope>NUCLEOTIDE SEQUENCE [LARGE SCALE GENOMIC DNA]</scope>
    <source>
        <strain evidence="1">Lindl</strain>
    </source>
</reference>
<accession>A0AAV7HMK0</accession>
<evidence type="ECO:0000313" key="1">
    <source>
        <dbReference type="EMBL" id="KAH0469464.1"/>
    </source>
</evidence>
<dbReference type="AlphaFoldDB" id="A0AAV7HMK0"/>
<comment type="caution">
    <text evidence="1">The sequence shown here is derived from an EMBL/GenBank/DDBJ whole genome shotgun (WGS) entry which is preliminary data.</text>
</comment>
<organism evidence="1 2">
    <name type="scientific">Dendrobium chrysotoxum</name>
    <name type="common">Orchid</name>
    <dbReference type="NCBI Taxonomy" id="161865"/>
    <lineage>
        <taxon>Eukaryota</taxon>
        <taxon>Viridiplantae</taxon>
        <taxon>Streptophyta</taxon>
        <taxon>Embryophyta</taxon>
        <taxon>Tracheophyta</taxon>
        <taxon>Spermatophyta</taxon>
        <taxon>Magnoliopsida</taxon>
        <taxon>Liliopsida</taxon>
        <taxon>Asparagales</taxon>
        <taxon>Orchidaceae</taxon>
        <taxon>Epidendroideae</taxon>
        <taxon>Malaxideae</taxon>
        <taxon>Dendrobiinae</taxon>
        <taxon>Dendrobium</taxon>
    </lineage>
</organism>
<dbReference type="Proteomes" id="UP000775213">
    <property type="component" value="Unassembled WGS sequence"/>
</dbReference>
<dbReference type="InterPro" id="IPR050747">
    <property type="entry name" value="Mitochondrial_chaperone_BCS1"/>
</dbReference>
<name>A0AAV7HMK0_DENCH</name>
<proteinExistence type="predicted"/>
<keyword evidence="2" id="KW-1185">Reference proteome</keyword>